<dbReference type="PANTHER" id="PTHR33221">
    <property type="entry name" value="WINGED HELIX-TURN-HELIX TRANSCRIPTIONAL REGULATOR, RRF2 FAMILY"/>
    <property type="match status" value="1"/>
</dbReference>
<dbReference type="PROSITE" id="PS01332">
    <property type="entry name" value="HTH_RRF2_1"/>
    <property type="match status" value="1"/>
</dbReference>
<comment type="caution">
    <text evidence="2">The sequence shown here is derived from an EMBL/GenBank/DDBJ whole genome shotgun (WGS) entry which is preliminary data.</text>
</comment>
<dbReference type="PROSITE" id="PS51197">
    <property type="entry name" value="HTH_RRF2_2"/>
    <property type="match status" value="1"/>
</dbReference>
<dbReference type="InterPro" id="IPR036388">
    <property type="entry name" value="WH-like_DNA-bd_sf"/>
</dbReference>
<dbReference type="InterPro" id="IPR036390">
    <property type="entry name" value="WH_DNA-bd_sf"/>
</dbReference>
<dbReference type="SUPFAM" id="SSF46785">
    <property type="entry name" value="Winged helix' DNA-binding domain"/>
    <property type="match status" value="1"/>
</dbReference>
<dbReference type="GO" id="GO:0003700">
    <property type="term" value="F:DNA-binding transcription factor activity"/>
    <property type="evidence" value="ECO:0007669"/>
    <property type="project" value="TreeGrafter"/>
</dbReference>
<dbReference type="NCBIfam" id="TIGR00738">
    <property type="entry name" value="rrf2_super"/>
    <property type="match status" value="1"/>
</dbReference>
<proteinExistence type="predicted"/>
<reference evidence="2 3" key="1">
    <citation type="submission" date="2018-08" db="EMBL/GenBank/DDBJ databases">
        <title>Sequencing the genomes of 1000 actinobacteria strains.</title>
        <authorList>
            <person name="Klenk H.-P."/>
        </authorList>
    </citation>
    <scope>NUCLEOTIDE SEQUENCE [LARGE SCALE GENOMIC DNA]</scope>
    <source>
        <strain evidence="2 3">DSM 22891</strain>
    </source>
</reference>
<keyword evidence="1" id="KW-0238">DNA-binding</keyword>
<sequence>MALADSAVGHDVRVQISARADYAVRAMLELAATDHVVTAAALADGQGLPHKFLEAILSDLRRAGLVRSQRGADGGYRLTAPADQIAIGDVIRAVDGPLAGVRGMRPEEARYDGVAEHLQTVWVATRSAIRSVLDETTLAHVVSGDLPEHVRGLADAPGAWQPR</sequence>
<dbReference type="EMBL" id="QTUC01000001">
    <property type="protein sequence ID" value="REF35735.1"/>
    <property type="molecule type" value="Genomic_DNA"/>
</dbReference>
<organism evidence="2 3">
    <name type="scientific">Thermasporomyces composti</name>
    <dbReference type="NCBI Taxonomy" id="696763"/>
    <lineage>
        <taxon>Bacteria</taxon>
        <taxon>Bacillati</taxon>
        <taxon>Actinomycetota</taxon>
        <taxon>Actinomycetes</taxon>
        <taxon>Propionibacteriales</taxon>
        <taxon>Nocardioidaceae</taxon>
        <taxon>Thermasporomyces</taxon>
    </lineage>
</organism>
<dbReference type="Gene3D" id="1.10.10.10">
    <property type="entry name" value="Winged helix-like DNA-binding domain superfamily/Winged helix DNA-binding domain"/>
    <property type="match status" value="1"/>
</dbReference>
<name>A0A3D9V9Q8_THECX</name>
<dbReference type="GO" id="GO:0003677">
    <property type="term" value="F:DNA binding"/>
    <property type="evidence" value="ECO:0007669"/>
    <property type="project" value="UniProtKB-KW"/>
</dbReference>
<evidence type="ECO:0000313" key="2">
    <source>
        <dbReference type="EMBL" id="REF35735.1"/>
    </source>
</evidence>
<evidence type="ECO:0000313" key="3">
    <source>
        <dbReference type="Proteomes" id="UP000256485"/>
    </source>
</evidence>
<gene>
    <name evidence="2" type="ORF">DFJ64_1125</name>
</gene>
<dbReference type="InterPro" id="IPR030489">
    <property type="entry name" value="TR_Rrf2-type_CS"/>
</dbReference>
<dbReference type="Pfam" id="PF02082">
    <property type="entry name" value="Rrf2"/>
    <property type="match status" value="1"/>
</dbReference>
<evidence type="ECO:0000256" key="1">
    <source>
        <dbReference type="ARBA" id="ARBA00023125"/>
    </source>
</evidence>
<dbReference type="PANTHER" id="PTHR33221:SF5">
    <property type="entry name" value="HTH-TYPE TRANSCRIPTIONAL REGULATOR ISCR"/>
    <property type="match status" value="1"/>
</dbReference>
<accession>A0A3D9V9Q8</accession>
<keyword evidence="3" id="KW-1185">Reference proteome</keyword>
<dbReference type="Proteomes" id="UP000256485">
    <property type="component" value="Unassembled WGS sequence"/>
</dbReference>
<dbReference type="AlphaFoldDB" id="A0A3D9V9Q8"/>
<dbReference type="GO" id="GO:0005829">
    <property type="term" value="C:cytosol"/>
    <property type="evidence" value="ECO:0007669"/>
    <property type="project" value="TreeGrafter"/>
</dbReference>
<protein>
    <submittedName>
        <fullName evidence="2">BadM/Rrf2 family transcriptional regulator</fullName>
    </submittedName>
</protein>
<dbReference type="InterPro" id="IPR000944">
    <property type="entry name" value="Tscrpt_reg_Rrf2"/>
</dbReference>